<name>A0A4U0X5S3_9PEZI</name>
<feature type="region of interest" description="Disordered" evidence="1">
    <location>
        <begin position="1"/>
        <end position="44"/>
    </location>
</feature>
<accession>A0A4U0X5S3</accession>
<organism evidence="2 3">
    <name type="scientific">Friedmanniomyces simplex</name>
    <dbReference type="NCBI Taxonomy" id="329884"/>
    <lineage>
        <taxon>Eukaryota</taxon>
        <taxon>Fungi</taxon>
        <taxon>Dikarya</taxon>
        <taxon>Ascomycota</taxon>
        <taxon>Pezizomycotina</taxon>
        <taxon>Dothideomycetes</taxon>
        <taxon>Dothideomycetidae</taxon>
        <taxon>Mycosphaerellales</taxon>
        <taxon>Teratosphaeriaceae</taxon>
        <taxon>Friedmanniomyces</taxon>
    </lineage>
</organism>
<dbReference type="PANTHER" id="PTHR42345">
    <property type="entry name" value="TPR_REGION DOMAIN-CONTAINING PROTEIN"/>
    <property type="match status" value="1"/>
</dbReference>
<feature type="compositionally biased region" description="Low complexity" evidence="1">
    <location>
        <begin position="966"/>
        <end position="975"/>
    </location>
</feature>
<feature type="region of interest" description="Disordered" evidence="1">
    <location>
        <begin position="202"/>
        <end position="225"/>
    </location>
</feature>
<feature type="compositionally biased region" description="Polar residues" evidence="1">
    <location>
        <begin position="91"/>
        <end position="119"/>
    </location>
</feature>
<feature type="compositionally biased region" description="Basic and acidic residues" evidence="1">
    <location>
        <begin position="74"/>
        <end position="90"/>
    </location>
</feature>
<feature type="compositionally biased region" description="Basic residues" evidence="1">
    <location>
        <begin position="126"/>
        <end position="140"/>
    </location>
</feature>
<feature type="compositionally biased region" description="Polar residues" evidence="1">
    <location>
        <begin position="955"/>
        <end position="965"/>
    </location>
</feature>
<sequence>MKFRTSFQVAREPREDGAGLEKQSTPFKMSSLRHKKSKPWLGDEDGAVLEKQRTLFKMSSLRHKKSKPWLGDDEISKQDDRPQHPLEKQETNTSTTAQRPPTSKKQAMQDFLRSTSTHLKATGAKLPHRFPVRKSSRVVKHQQPASKRNSQLRVSNRNSQQMRSFDIKDDVIDRLMGPEKPPMGKIQSDQFLLKQRIRASSRQASSLQIGPVSPASGETMHHQAEAEVEKRVLGREEVEDMFVGAPYFNVEKEVGREGRYRPQVIFRGGHVDESRRYGTDYTSLGHVSLEASTLGLHRTRETEIPDRPLSIISALEATAQRPGDSLLEVPSMLSANGLDPGTIGFEHFLQLPVADSTIMPDEPVFFEKRILLYSDPAKLGLRELNSEAVIDRLTELGELHSVQKSVELAKEPWSDGKIAEMGEDVFTTLLDGELGTTGAGTGDVTLATQITALQKVLAERELWHDFSQVEWRIRVGQLLWASEDVEAVQLDEQRQPSERDVLLLQITLAAELLVRLDATKRLGMARSDLEAINAAQTRKLQWDVVLAKAFLENLTITANVRESTSKANNRSSLFSAISFMTAKETAEEAAETSVQPLLYPKNEALQLSGLLYFAETLQWPQAEDVRTQLEERLTKPQSNNTASEHTVRGPEKNSHGWAERPVSGVSMYATPLSSPKFPPATPGAGNRLSYFGVSGLGNSPRQRPGLSRMTTAQSMQLLAATSASPATDRGDGFEVGGWLSRSWLAGLVLPGETAGHFLISTLLENSPQAIDVLGDAANLYGGFVYEGRGFWSKACVVGRVLAAGAGARECGGWISVPYTDTLATRLEDGWVEVDVEDTPGFADEGKSARIQEVGVVATASDPLHGAEPNSLEVGDFTTPLDGPLVMGNEVVCHGLSFAAAKQAADLEETRSNVAHLTFSSPINPKLARLTVPLTHDVHFIASYPCHPRRRGPPASSRTSSPLGSNPATSPASSPTLMSEAQKPAPQSQPRLPTANPEHDRPPADSAHADSTGDHSVSTLSIVDIEKALPLPPAHPLYKKYRYRIIPVASLLSTPDATAPRLSDSEVLVLDCRGGPESEGLEVLARAWCAQMGVHALVGKEGRTCLACCVREARGLGVGFVIRT</sequence>
<feature type="region of interest" description="Disordered" evidence="1">
    <location>
        <begin position="943"/>
        <end position="1014"/>
    </location>
</feature>
<dbReference type="PANTHER" id="PTHR42345:SF2">
    <property type="entry name" value="HELICASE-LIKE PROTEIN"/>
    <property type="match status" value="1"/>
</dbReference>
<proteinExistence type="predicted"/>
<feature type="region of interest" description="Disordered" evidence="1">
    <location>
        <begin position="58"/>
        <end position="165"/>
    </location>
</feature>
<protein>
    <submittedName>
        <fullName evidence="2">Uncharacterized protein</fullName>
    </submittedName>
</protein>
<evidence type="ECO:0000313" key="2">
    <source>
        <dbReference type="EMBL" id="TKA70726.1"/>
    </source>
</evidence>
<comment type="caution">
    <text evidence="2">The sequence shown here is derived from an EMBL/GenBank/DDBJ whole genome shotgun (WGS) entry which is preliminary data.</text>
</comment>
<feature type="compositionally biased region" description="Basic and acidic residues" evidence="1">
    <location>
        <begin position="645"/>
        <end position="658"/>
    </location>
</feature>
<dbReference type="EMBL" id="NAJQ01000385">
    <property type="protein sequence ID" value="TKA70726.1"/>
    <property type="molecule type" value="Genomic_DNA"/>
</dbReference>
<dbReference type="Proteomes" id="UP000309340">
    <property type="component" value="Unassembled WGS sequence"/>
</dbReference>
<dbReference type="AlphaFoldDB" id="A0A4U0X5S3"/>
<evidence type="ECO:0000313" key="3">
    <source>
        <dbReference type="Proteomes" id="UP000309340"/>
    </source>
</evidence>
<keyword evidence="3" id="KW-1185">Reference proteome</keyword>
<feature type="compositionally biased region" description="Polar residues" evidence="1">
    <location>
        <begin position="143"/>
        <end position="163"/>
    </location>
</feature>
<evidence type="ECO:0000256" key="1">
    <source>
        <dbReference type="SAM" id="MobiDB-lite"/>
    </source>
</evidence>
<reference evidence="2 3" key="1">
    <citation type="submission" date="2017-03" db="EMBL/GenBank/DDBJ databases">
        <title>Genomes of endolithic fungi from Antarctica.</title>
        <authorList>
            <person name="Coleine C."/>
            <person name="Masonjones S."/>
            <person name="Stajich J.E."/>
        </authorList>
    </citation>
    <scope>NUCLEOTIDE SEQUENCE [LARGE SCALE GENOMIC DNA]</scope>
    <source>
        <strain evidence="2 3">CCFEE 5184</strain>
    </source>
</reference>
<feature type="compositionally biased region" description="Basic and acidic residues" evidence="1">
    <location>
        <begin position="996"/>
        <end position="1012"/>
    </location>
</feature>
<dbReference type="OrthoDB" id="5420387at2759"/>
<dbReference type="STRING" id="329884.A0A4U0X5S3"/>
<gene>
    <name evidence="2" type="ORF">B0A55_07560</name>
</gene>
<feature type="region of interest" description="Disordered" evidence="1">
    <location>
        <begin position="632"/>
        <end position="658"/>
    </location>
</feature>
<feature type="compositionally biased region" description="Polar residues" evidence="1">
    <location>
        <begin position="635"/>
        <end position="644"/>
    </location>
</feature>